<name>A0A5U9NZF3_SALMU</name>
<comment type="caution">
    <text evidence="1">The sequence shown here is derived from an EMBL/GenBank/DDBJ whole genome shotgun (WGS) entry which is preliminary data.</text>
</comment>
<evidence type="ECO:0000313" key="1">
    <source>
        <dbReference type="EMBL" id="EBS3167681.1"/>
    </source>
</evidence>
<dbReference type="EMBL" id="AAGVCK010000027">
    <property type="protein sequence ID" value="EBS3167681.1"/>
    <property type="molecule type" value="Genomic_DNA"/>
</dbReference>
<sequence length="126" mass="14052">MELKTAESNNKSRLTNTGIEIQALNISIECMLCQLIDNELDIDWIESVLYLTQQQKICLKTAIELDVSQVSELTVSLLAYNRAVEAMCLKLIAEGEILSNLAEAVATLSRKQQPLIERLICTIADL</sequence>
<dbReference type="AlphaFoldDB" id="A0A5U9NZF3"/>
<protein>
    <submittedName>
        <fullName evidence="1">Uncharacterized protein</fullName>
    </submittedName>
</protein>
<gene>
    <name evidence="1" type="ORF">DSR33_23275</name>
</gene>
<proteinExistence type="predicted"/>
<accession>A0A5U9NZF3</accession>
<reference evidence="1" key="1">
    <citation type="submission" date="2018-07" db="EMBL/GenBank/DDBJ databases">
        <authorList>
            <person name="Ashton P.M."/>
            <person name="Dallman T."/>
            <person name="Nair S."/>
            <person name="De Pinna E."/>
            <person name="Peters T."/>
            <person name="Grant K."/>
        </authorList>
    </citation>
    <scope>NUCLEOTIDE SEQUENCE</scope>
    <source>
        <strain evidence="1">488731</strain>
    </source>
</reference>
<organism evidence="1">
    <name type="scientific">Salmonella muenchen</name>
    <dbReference type="NCBI Taxonomy" id="596"/>
    <lineage>
        <taxon>Bacteria</taxon>
        <taxon>Pseudomonadati</taxon>
        <taxon>Pseudomonadota</taxon>
        <taxon>Gammaproteobacteria</taxon>
        <taxon>Enterobacterales</taxon>
        <taxon>Enterobacteriaceae</taxon>
        <taxon>Salmonella</taxon>
    </lineage>
</organism>